<evidence type="ECO:0000313" key="3">
    <source>
        <dbReference type="EMBL" id="OJH36057.1"/>
    </source>
</evidence>
<protein>
    <recommendedName>
        <fullName evidence="2">Metallo-beta-lactamase domain-containing protein</fullName>
    </recommendedName>
</protein>
<evidence type="ECO:0000313" key="4">
    <source>
        <dbReference type="Proteomes" id="UP000182229"/>
    </source>
</evidence>
<dbReference type="Proteomes" id="UP000182229">
    <property type="component" value="Unassembled WGS sequence"/>
</dbReference>
<proteinExistence type="predicted"/>
<dbReference type="InterPro" id="IPR036866">
    <property type="entry name" value="RibonucZ/Hydroxyglut_hydro"/>
</dbReference>
<sequence>MPKGSVFGGKAHGLRLERMSASPLFREGIFHNTTGVGRGLKSGSTLPTLGEFFTGGQARKPPGLLPTENPLATWARPVDTGLRATWLGHSTVLLEMDGLRVLTDPVWGERASPFALLGPKRFQPMPVEIARLPPLDAVIISHDHYDHLDHPSVLELARLGVPFYTSLGVGAHLEAWGVPPERITELDWWESALLPRGELRITAAPSQHFSGRGLGDSNRTLWSSFVVESPRHKVFFSGDTGLTPEYAEIRQRLGPFDLVMLEVGAFHEAWGSIHLGPANALEALELLGGGTLLPVHWGTFNLALHAWDEPAETLLRLGTERGARLVMPRAGAPVEPSRMEGVEPWWRAVGSGAPEPQEPPEAQATVRISAP</sequence>
<dbReference type="Gene3D" id="3.60.15.10">
    <property type="entry name" value="Ribonuclease Z/Hydroxyacylglutathione hydrolase-like"/>
    <property type="match status" value="1"/>
</dbReference>
<dbReference type="GO" id="GO:0005737">
    <property type="term" value="C:cytoplasm"/>
    <property type="evidence" value="ECO:0007669"/>
    <property type="project" value="TreeGrafter"/>
</dbReference>
<evidence type="ECO:0000259" key="2">
    <source>
        <dbReference type="SMART" id="SM00849"/>
    </source>
</evidence>
<evidence type="ECO:0000256" key="1">
    <source>
        <dbReference type="SAM" id="MobiDB-lite"/>
    </source>
</evidence>
<keyword evidence="4" id="KW-1185">Reference proteome</keyword>
<name>A0A1L9B1A8_9BACT</name>
<feature type="region of interest" description="Disordered" evidence="1">
    <location>
        <begin position="348"/>
        <end position="371"/>
    </location>
</feature>
<gene>
    <name evidence="3" type="ORF">BON30_36310</name>
</gene>
<dbReference type="OrthoDB" id="9805728at2"/>
<reference evidence="3 4" key="2">
    <citation type="submission" date="2016-12" db="EMBL/GenBank/DDBJ databases">
        <title>Draft Genome Sequence of Cystobacter ferrugineus Strain Cbfe23.</title>
        <authorList>
            <person name="Akbar S."/>
            <person name="Dowd S.E."/>
            <person name="Stevens D.C."/>
        </authorList>
    </citation>
    <scope>NUCLEOTIDE SEQUENCE [LARGE SCALE GENOMIC DNA]</scope>
    <source>
        <strain evidence="3 4">Cbfe23</strain>
    </source>
</reference>
<dbReference type="RefSeq" id="WP_071903082.1">
    <property type="nucleotide sequence ID" value="NZ_MPIN01000012.1"/>
</dbReference>
<feature type="domain" description="Metallo-beta-lactamase" evidence="2">
    <location>
        <begin position="88"/>
        <end position="296"/>
    </location>
</feature>
<reference evidence="4" key="1">
    <citation type="submission" date="2016-11" db="EMBL/GenBank/DDBJ databases">
        <authorList>
            <person name="Shukria A."/>
            <person name="Stevens D.C."/>
        </authorList>
    </citation>
    <scope>NUCLEOTIDE SEQUENCE [LARGE SCALE GENOMIC DNA]</scope>
    <source>
        <strain evidence="4">Cbfe23</strain>
    </source>
</reference>
<accession>A0A1L9B1A8</accession>
<dbReference type="PANTHER" id="PTHR15032">
    <property type="entry name" value="N-ACYL-PHOSPHATIDYLETHANOLAMINE-HYDROLYZING PHOSPHOLIPASE D"/>
    <property type="match status" value="1"/>
</dbReference>
<dbReference type="SMART" id="SM00849">
    <property type="entry name" value="Lactamase_B"/>
    <property type="match status" value="1"/>
</dbReference>
<dbReference type="AlphaFoldDB" id="A0A1L9B1A8"/>
<dbReference type="Pfam" id="PF12706">
    <property type="entry name" value="Lactamase_B_2"/>
    <property type="match status" value="1"/>
</dbReference>
<dbReference type="SUPFAM" id="SSF56281">
    <property type="entry name" value="Metallo-hydrolase/oxidoreductase"/>
    <property type="match status" value="1"/>
</dbReference>
<dbReference type="InterPro" id="IPR001279">
    <property type="entry name" value="Metallo-B-lactamas"/>
</dbReference>
<dbReference type="PANTHER" id="PTHR15032:SF4">
    <property type="entry name" value="N-ACYL-PHOSPHATIDYLETHANOLAMINE-HYDROLYZING PHOSPHOLIPASE D"/>
    <property type="match status" value="1"/>
</dbReference>
<dbReference type="EMBL" id="MPIN01000012">
    <property type="protein sequence ID" value="OJH36057.1"/>
    <property type="molecule type" value="Genomic_DNA"/>
</dbReference>
<comment type="caution">
    <text evidence="3">The sequence shown here is derived from an EMBL/GenBank/DDBJ whole genome shotgun (WGS) entry which is preliminary data.</text>
</comment>
<dbReference type="STRING" id="83449.BON30_36310"/>
<organism evidence="3 4">
    <name type="scientific">Cystobacter ferrugineus</name>
    <dbReference type="NCBI Taxonomy" id="83449"/>
    <lineage>
        <taxon>Bacteria</taxon>
        <taxon>Pseudomonadati</taxon>
        <taxon>Myxococcota</taxon>
        <taxon>Myxococcia</taxon>
        <taxon>Myxococcales</taxon>
        <taxon>Cystobacterineae</taxon>
        <taxon>Archangiaceae</taxon>
        <taxon>Cystobacter</taxon>
    </lineage>
</organism>